<proteinExistence type="predicted"/>
<dbReference type="SUPFAM" id="SSF56601">
    <property type="entry name" value="beta-lactamase/transpeptidase-like"/>
    <property type="match status" value="1"/>
</dbReference>
<feature type="domain" description="Penicillin-binding protein transpeptidase" evidence="3">
    <location>
        <begin position="220"/>
        <end position="510"/>
    </location>
</feature>
<dbReference type="GO" id="GO:0071555">
    <property type="term" value="P:cell wall organization"/>
    <property type="evidence" value="ECO:0007669"/>
    <property type="project" value="TreeGrafter"/>
</dbReference>
<dbReference type="Gene3D" id="3.40.710.10">
    <property type="entry name" value="DD-peptidase/beta-lactamase superfamily"/>
    <property type="match status" value="1"/>
</dbReference>
<comment type="subcellular location">
    <subcellularLocation>
        <location evidence="1">Membrane</location>
    </subcellularLocation>
</comment>
<evidence type="ECO:0000256" key="1">
    <source>
        <dbReference type="ARBA" id="ARBA00004370"/>
    </source>
</evidence>
<accession>A0A8I0AD61</accession>
<dbReference type="PANTHER" id="PTHR30627">
    <property type="entry name" value="PEPTIDOGLYCAN D,D-TRANSPEPTIDASE"/>
    <property type="match status" value="1"/>
</dbReference>
<dbReference type="InterPro" id="IPR012338">
    <property type="entry name" value="Beta-lactam/transpept-like"/>
</dbReference>
<evidence type="ECO:0000313" key="4">
    <source>
        <dbReference type="EMBL" id="MBC5639952.1"/>
    </source>
</evidence>
<dbReference type="Pfam" id="PF00905">
    <property type="entry name" value="Transpeptidase"/>
    <property type="match status" value="1"/>
</dbReference>
<dbReference type="InterPro" id="IPR001460">
    <property type="entry name" value="PCN-bd_Tpept"/>
</dbReference>
<protein>
    <submittedName>
        <fullName evidence="4">Penicillin-binding protein 2</fullName>
    </submittedName>
</protein>
<gene>
    <name evidence="4" type="ORF">H8R92_05800</name>
</gene>
<evidence type="ECO:0000313" key="5">
    <source>
        <dbReference type="Proteomes" id="UP000662088"/>
    </source>
</evidence>
<keyword evidence="2" id="KW-0472">Membrane</keyword>
<sequence length="515" mass="57091">MLILRLYYIQVHPTKLVQGELKNYQTEIFNGSRYSVFDTNGESLVNDSEKYVLVIDSKPFRLNNYEDTIEDLLALNFIMKSEYGDFSYTDVMSSSGKLYYYLTYESYEKINKLKSIKGIYTYVYTERKASEAGKIEDIMATVEESEISEGSLQEKVYNCIKDNKYEEGEYSLNDKSIYELTNKSDTSGNKNIQLTINKEWSEKIKDVLNDESYSFLENVGVVLLESDTGKIRALVQKDDKMANVDLAIGSIGYEPGSIFKILTEAIVLDMGLTDSNDVYSCIGLICSKNGESYAHGPLSVDEALQISCNDIFAQLGTMVGYDNMVRYTEKLGLYQKVLGLSGKNKDEAVGTKPTLEEGVSNFSIGQCVTVTPLQIAGAINAVINDGVYIKPYIIESIVDNDGNLISEEESESRRVFSTTTSEIVQKSMSDVIWLGTGYEARVEGINEGGKTGTSTGEGGGTNHGWFAGYFEYNGEKYTLVVVAPNIGETHPDGRELGGGNTGAPIFRDIINSLIK</sequence>
<dbReference type="Proteomes" id="UP000662088">
    <property type="component" value="Unassembled WGS sequence"/>
</dbReference>
<reference evidence="4" key="1">
    <citation type="submission" date="2020-08" db="EMBL/GenBank/DDBJ databases">
        <title>Genome public.</title>
        <authorList>
            <person name="Liu C."/>
            <person name="Sun Q."/>
        </authorList>
    </citation>
    <scope>NUCLEOTIDE SEQUENCE</scope>
    <source>
        <strain evidence="4">NSJ-42</strain>
    </source>
</reference>
<evidence type="ECO:0000259" key="3">
    <source>
        <dbReference type="Pfam" id="PF00905"/>
    </source>
</evidence>
<dbReference type="GO" id="GO:0008658">
    <property type="term" value="F:penicillin binding"/>
    <property type="evidence" value="ECO:0007669"/>
    <property type="project" value="InterPro"/>
</dbReference>
<name>A0A8I0AD61_9CLOT</name>
<organism evidence="4 5">
    <name type="scientific">Clostridium lentum</name>
    <dbReference type="NCBI Taxonomy" id="2763037"/>
    <lineage>
        <taxon>Bacteria</taxon>
        <taxon>Bacillati</taxon>
        <taxon>Bacillota</taxon>
        <taxon>Clostridia</taxon>
        <taxon>Eubacteriales</taxon>
        <taxon>Clostridiaceae</taxon>
        <taxon>Clostridium</taxon>
    </lineage>
</organism>
<dbReference type="EMBL" id="JACOOQ010000007">
    <property type="protein sequence ID" value="MBC5639952.1"/>
    <property type="molecule type" value="Genomic_DNA"/>
</dbReference>
<evidence type="ECO:0000256" key="2">
    <source>
        <dbReference type="ARBA" id="ARBA00023136"/>
    </source>
</evidence>
<comment type="caution">
    <text evidence="4">The sequence shown here is derived from an EMBL/GenBank/DDBJ whole genome shotgun (WGS) entry which is preliminary data.</text>
</comment>
<dbReference type="InterPro" id="IPR050515">
    <property type="entry name" value="Beta-lactam/transpept"/>
</dbReference>
<dbReference type="PANTHER" id="PTHR30627:SF1">
    <property type="entry name" value="PEPTIDOGLYCAN D,D-TRANSPEPTIDASE FTSI"/>
    <property type="match status" value="1"/>
</dbReference>
<keyword evidence="5" id="KW-1185">Reference proteome</keyword>
<dbReference type="GO" id="GO:0005886">
    <property type="term" value="C:plasma membrane"/>
    <property type="evidence" value="ECO:0007669"/>
    <property type="project" value="TreeGrafter"/>
</dbReference>
<dbReference type="AlphaFoldDB" id="A0A8I0AD61"/>